<accession>A0A1M5L9P0</accession>
<reference evidence="3 4" key="1">
    <citation type="submission" date="2016-11" db="EMBL/GenBank/DDBJ databases">
        <authorList>
            <person name="Jaros S."/>
            <person name="Januszkiewicz K."/>
            <person name="Wedrychowicz H."/>
        </authorList>
    </citation>
    <scope>NUCLEOTIDE SEQUENCE [LARGE SCALE GENOMIC DNA]</scope>
    <source>
        <strain evidence="3 4">DSM 44523</strain>
    </source>
</reference>
<feature type="transmembrane region" description="Helical" evidence="2">
    <location>
        <begin position="371"/>
        <end position="391"/>
    </location>
</feature>
<dbReference type="PANTHER" id="PTHR32063:SF0">
    <property type="entry name" value="SWARMING MOTILITY PROTEIN SWRC"/>
    <property type="match status" value="1"/>
</dbReference>
<dbReference type="SUPFAM" id="SSF82714">
    <property type="entry name" value="Multidrug efflux transporter AcrB TolC docking domain, DN and DC subdomains"/>
    <property type="match status" value="2"/>
</dbReference>
<dbReference type="EMBL" id="FQVN01000011">
    <property type="protein sequence ID" value="SHG61143.1"/>
    <property type="molecule type" value="Genomic_DNA"/>
</dbReference>
<proteinExistence type="predicted"/>
<dbReference type="Gene3D" id="3.30.70.1440">
    <property type="entry name" value="Multidrug efflux transporter AcrB pore domain"/>
    <property type="match status" value="1"/>
</dbReference>
<dbReference type="PRINTS" id="PR00702">
    <property type="entry name" value="ACRIFLAVINRP"/>
</dbReference>
<dbReference type="GO" id="GO:0042910">
    <property type="term" value="F:xenobiotic transmembrane transporter activity"/>
    <property type="evidence" value="ECO:0007669"/>
    <property type="project" value="TreeGrafter"/>
</dbReference>
<feature type="transmembrane region" description="Helical" evidence="2">
    <location>
        <begin position="916"/>
        <end position="941"/>
    </location>
</feature>
<name>A0A1M5L9P0_STRHI</name>
<evidence type="ECO:0000313" key="4">
    <source>
        <dbReference type="Proteomes" id="UP000184501"/>
    </source>
</evidence>
<feature type="transmembrane region" description="Helical" evidence="2">
    <location>
        <begin position="442"/>
        <end position="462"/>
    </location>
</feature>
<dbReference type="Gene3D" id="3.30.70.1320">
    <property type="entry name" value="Multidrug efflux transporter AcrB pore domain like"/>
    <property type="match status" value="1"/>
</dbReference>
<gene>
    <name evidence="3" type="ORF">SAMN05444320_11119</name>
</gene>
<dbReference type="SUPFAM" id="SSF82866">
    <property type="entry name" value="Multidrug efflux transporter AcrB transmembrane domain"/>
    <property type="match status" value="2"/>
</dbReference>
<dbReference type="InterPro" id="IPR027463">
    <property type="entry name" value="AcrB_DN_DC_subdom"/>
</dbReference>
<feature type="transmembrane region" description="Helical" evidence="2">
    <location>
        <begin position="345"/>
        <end position="364"/>
    </location>
</feature>
<dbReference type="Pfam" id="PF00873">
    <property type="entry name" value="ACR_tran"/>
    <property type="match status" value="1"/>
</dbReference>
<dbReference type="GO" id="GO:0005886">
    <property type="term" value="C:plasma membrane"/>
    <property type="evidence" value="ECO:0007669"/>
    <property type="project" value="TreeGrafter"/>
</dbReference>
<keyword evidence="2" id="KW-1133">Transmembrane helix</keyword>
<keyword evidence="2" id="KW-0472">Membrane</keyword>
<protein>
    <submittedName>
        <fullName evidence="3">Hydrophobic/amphiphilic exporter-1, HAE1 family</fullName>
    </submittedName>
</protein>
<dbReference type="STRING" id="2017.SAMN05444320_11119"/>
<dbReference type="Gene3D" id="1.20.1640.10">
    <property type="entry name" value="Multidrug efflux transporter AcrB transmembrane domain"/>
    <property type="match status" value="2"/>
</dbReference>
<dbReference type="Proteomes" id="UP000184501">
    <property type="component" value="Unassembled WGS sequence"/>
</dbReference>
<dbReference type="AlphaFoldDB" id="A0A1M5L9P0"/>
<dbReference type="Gene3D" id="3.30.2090.10">
    <property type="entry name" value="Multidrug efflux transporter AcrB TolC docking domain, DN and DC subdomains"/>
    <property type="match status" value="2"/>
</dbReference>
<evidence type="ECO:0000256" key="1">
    <source>
        <dbReference type="SAM" id="MobiDB-lite"/>
    </source>
</evidence>
<dbReference type="RefSeq" id="WP_073488568.1">
    <property type="nucleotide sequence ID" value="NZ_FQVN01000011.1"/>
</dbReference>
<feature type="transmembrane region" description="Helical" evidence="2">
    <location>
        <begin position="864"/>
        <end position="883"/>
    </location>
</feature>
<sequence>MSFLARLSLAHRGLIALVAVAITGFGAWAIPSLKQQMLPDLEFPAVFVSSAYPGSSPATAEQQVTLPIEQAVRGVAGVKKVTSFSRAGSSTVQVAFDYGTKIADASGHVERAISQVRGKLPTGVDPHLFTGSTSDLPVIQLAASGPGDQQQFARKLRQVALPDIQAVAGVREASLTGAPDPVVTITPDTAKLAQAGLDTTSLGALLKASGLPLPGGTLTQDGKSSTVSVGGTFASLDEIRDIYLAPVAGVPGAGGQRGGAAPAPVRLGDVATVSASAAESTTLTRTDGQPSLGIAVTATPDGNAVRISHAVNDLLPKLRTALGDGAKLTVVFDQAPFVERSVEGLTTEGLLGLAFAVLVILVFLMSVRSTLVTAVSIPLSVLVALISLWIGDFSLNMLTLGALTIAVGRVVDDSIVVLENIKRHLGYGEDKRRGILTAVREVAGAVTSSTLTTVAVFAPIAVVGGMVGALFRPFALTVTVALLASLVVSLTVIPVLAYWFLKPSARPGEDPERVRTEADERERRGLLQRSYVPVLRWSLRHRVATLAIAGGIFVGTLALVPGLKTNFLDDAGGNTLTISQRMPVGTSLEGTDAAAKRVEEAVSKVDGVRSYQVTVGGGGGFGPGGGDAAKASFSITTDPDRDQKAIERAVRDRIGKLQDVGKVTVGGGGGGGGSKLEVVVQARDEAVLRSAAEQVRAVVAETPGTADVTSNMADNAPMVDVKVDRQAAARNGLTEAQIGQAVGEAFRGATVSRAVLDGVQQDVVLRAGTAPANLDALRALPLRSAAGPVRLDAVAQVKPTAGPTQINRIDGARSVTISASAGDKDLGSVTAELQRRLQALTLPAGASYSLGGASSDQQNAFADLGLALVVAIALVFVIMVATFRSLVQPLILLVSIPFAATGALGLLLVTGTPLGVPALIGLLMLIGIVVTNAIVLIDLVNTYRASGMGVAESVIEGGRHRLRPILMTAVATICALVPMSLGLTGGGGFISQPLAVVVIGGLVSSTLLTLVVVPVLYSLVEGAKERSRRRRDRRNQPPAEETVTDAREAVPSGA</sequence>
<dbReference type="SUPFAM" id="SSF82693">
    <property type="entry name" value="Multidrug efflux transporter AcrB pore domain, PN1, PN2, PC1 and PC2 subdomains"/>
    <property type="match status" value="3"/>
</dbReference>
<keyword evidence="2" id="KW-0812">Transmembrane</keyword>
<dbReference type="OrthoDB" id="3306666at2"/>
<keyword evidence="4" id="KW-1185">Reference proteome</keyword>
<feature type="transmembrane region" description="Helical" evidence="2">
    <location>
        <begin position="962"/>
        <end position="983"/>
    </location>
</feature>
<feature type="region of interest" description="Disordered" evidence="1">
    <location>
        <begin position="1026"/>
        <end position="1054"/>
    </location>
</feature>
<dbReference type="Gene3D" id="3.30.70.1430">
    <property type="entry name" value="Multidrug efflux transporter AcrB pore domain"/>
    <property type="match status" value="2"/>
</dbReference>
<dbReference type="PANTHER" id="PTHR32063">
    <property type="match status" value="1"/>
</dbReference>
<feature type="transmembrane region" description="Helical" evidence="2">
    <location>
        <begin position="995"/>
        <end position="1020"/>
    </location>
</feature>
<organism evidence="3 4">
    <name type="scientific">Streptoalloteichus hindustanus</name>
    <dbReference type="NCBI Taxonomy" id="2017"/>
    <lineage>
        <taxon>Bacteria</taxon>
        <taxon>Bacillati</taxon>
        <taxon>Actinomycetota</taxon>
        <taxon>Actinomycetes</taxon>
        <taxon>Pseudonocardiales</taxon>
        <taxon>Pseudonocardiaceae</taxon>
        <taxon>Streptoalloteichus</taxon>
    </lineage>
</organism>
<evidence type="ECO:0000256" key="2">
    <source>
        <dbReference type="SAM" id="Phobius"/>
    </source>
</evidence>
<feature type="transmembrane region" description="Helical" evidence="2">
    <location>
        <begin position="890"/>
        <end position="910"/>
    </location>
</feature>
<feature type="transmembrane region" description="Helical" evidence="2">
    <location>
        <begin position="474"/>
        <end position="501"/>
    </location>
</feature>
<evidence type="ECO:0000313" key="3">
    <source>
        <dbReference type="EMBL" id="SHG61143.1"/>
    </source>
</evidence>
<dbReference type="InterPro" id="IPR001036">
    <property type="entry name" value="Acrflvin-R"/>
</dbReference>